<dbReference type="AlphaFoldDB" id="A0A0H3ATU6"/>
<name>A0A0H3ATU6_BRUO2</name>
<proteinExistence type="predicted"/>
<dbReference type="EMBL" id="CP000709">
    <property type="protein sequence ID" value="ABQ62234.1"/>
    <property type="molecule type" value="Genomic_DNA"/>
</dbReference>
<accession>A0A0H3ATU6</accession>
<gene>
    <name evidence="1" type="ordered locus">BOV_A0657</name>
</gene>
<sequence length="45" mass="5119">MAIAQNWLYMRLIDNSNFGFSIWTHAICKMKGPARRSAGSIPARH</sequence>
<dbReference type="KEGG" id="bov:BOV_A0657"/>
<reference evidence="2" key="1">
    <citation type="journal article" date="2009" name="PLoS ONE">
        <title>Genome degradation in Brucella ovis corresponds with narrowing of its host range and tissue tropism.</title>
        <authorList>
            <person name="Tsolis R.M."/>
            <person name="Seshadri R."/>
            <person name="Santos R.L."/>
            <person name="Sangari F.J."/>
            <person name="Lobo J.M."/>
            <person name="de Jong M.F."/>
            <person name="Ren Q."/>
            <person name="Myers G."/>
            <person name="Brinkac L.M."/>
            <person name="Nelson W.C."/>
            <person name="Deboy R.T."/>
            <person name="Angiuoli S."/>
            <person name="Khouri H."/>
            <person name="Dimitrov G."/>
            <person name="Robinson J.R."/>
            <person name="Mulligan S."/>
            <person name="Walker R.L."/>
            <person name="Elzer P.E."/>
            <person name="Hassan K.A."/>
            <person name="Paulsen I.T."/>
        </authorList>
    </citation>
    <scope>NUCLEOTIDE SEQUENCE [LARGE SCALE GENOMIC DNA]</scope>
    <source>
        <strain evidence="2">ATCC 25840 / 63/290 / NCTC 10512</strain>
    </source>
</reference>
<organism evidence="1 2">
    <name type="scientific">Brucella ovis (strain ATCC 25840 / 63/290 / NCTC 10512)</name>
    <dbReference type="NCBI Taxonomy" id="444178"/>
    <lineage>
        <taxon>Bacteria</taxon>
        <taxon>Pseudomonadati</taxon>
        <taxon>Pseudomonadota</taxon>
        <taxon>Alphaproteobacteria</taxon>
        <taxon>Hyphomicrobiales</taxon>
        <taxon>Brucellaceae</taxon>
        <taxon>Brucella/Ochrobactrum group</taxon>
        <taxon>Brucella</taxon>
    </lineage>
</organism>
<dbReference type="HOGENOM" id="CLU_3196931_0_0_5"/>
<evidence type="ECO:0000313" key="2">
    <source>
        <dbReference type="Proteomes" id="UP000006383"/>
    </source>
</evidence>
<evidence type="ECO:0000313" key="1">
    <source>
        <dbReference type="EMBL" id="ABQ62234.1"/>
    </source>
</evidence>
<protein>
    <submittedName>
        <fullName evidence="1">Uncharacterized protein</fullName>
    </submittedName>
</protein>
<dbReference type="Proteomes" id="UP000006383">
    <property type="component" value="Chromosome II"/>
</dbReference>
<keyword evidence="2" id="KW-1185">Reference proteome</keyword>